<dbReference type="EMBL" id="CAJVQB010016610">
    <property type="protein sequence ID" value="CAG8780685.1"/>
    <property type="molecule type" value="Genomic_DNA"/>
</dbReference>
<keyword evidence="2" id="KW-1185">Reference proteome</keyword>
<proteinExistence type="predicted"/>
<sequence>LRKIISEQLEELNYVKIPFNKSTILCSLALGTLKIILRIPFWALKN</sequence>
<organism evidence="1 2">
    <name type="scientific">Gigaspora margarita</name>
    <dbReference type="NCBI Taxonomy" id="4874"/>
    <lineage>
        <taxon>Eukaryota</taxon>
        <taxon>Fungi</taxon>
        <taxon>Fungi incertae sedis</taxon>
        <taxon>Mucoromycota</taxon>
        <taxon>Glomeromycotina</taxon>
        <taxon>Glomeromycetes</taxon>
        <taxon>Diversisporales</taxon>
        <taxon>Gigasporaceae</taxon>
        <taxon>Gigaspora</taxon>
    </lineage>
</organism>
<reference evidence="1 2" key="1">
    <citation type="submission" date="2021-06" db="EMBL/GenBank/DDBJ databases">
        <authorList>
            <person name="Kallberg Y."/>
            <person name="Tangrot J."/>
            <person name="Rosling A."/>
        </authorList>
    </citation>
    <scope>NUCLEOTIDE SEQUENCE [LARGE SCALE GENOMIC DNA]</scope>
    <source>
        <strain evidence="1 2">120-4 pot B 10/14</strain>
    </source>
</reference>
<evidence type="ECO:0000313" key="2">
    <source>
        <dbReference type="Proteomes" id="UP000789901"/>
    </source>
</evidence>
<name>A0ABN7VLX8_GIGMA</name>
<comment type="caution">
    <text evidence="1">The sequence shown here is derived from an EMBL/GenBank/DDBJ whole genome shotgun (WGS) entry which is preliminary data.</text>
</comment>
<feature type="non-terminal residue" evidence="1">
    <location>
        <position position="1"/>
    </location>
</feature>
<accession>A0ABN7VLX8</accession>
<dbReference type="Proteomes" id="UP000789901">
    <property type="component" value="Unassembled WGS sequence"/>
</dbReference>
<protein>
    <submittedName>
        <fullName evidence="1">1569_t:CDS:1</fullName>
    </submittedName>
</protein>
<evidence type="ECO:0000313" key="1">
    <source>
        <dbReference type="EMBL" id="CAG8780685.1"/>
    </source>
</evidence>
<gene>
    <name evidence="1" type="ORF">GMARGA_LOCUS19685</name>
</gene>